<dbReference type="CDD" id="cd05384">
    <property type="entry name" value="CAP_PRY1-like"/>
    <property type="match status" value="1"/>
</dbReference>
<evidence type="ECO:0000313" key="9">
    <source>
        <dbReference type="EMBL" id="CCH61027.1"/>
    </source>
</evidence>
<dbReference type="EMBL" id="HE806319">
    <property type="protein sequence ID" value="CCH61027.1"/>
    <property type="molecule type" value="Genomic_DNA"/>
</dbReference>
<dbReference type="Gene3D" id="3.40.33.10">
    <property type="entry name" value="CAP"/>
    <property type="match status" value="1"/>
</dbReference>
<accession>I2H3S5</accession>
<evidence type="ECO:0000313" key="10">
    <source>
        <dbReference type="Proteomes" id="UP000002866"/>
    </source>
</evidence>
<dbReference type="InterPro" id="IPR014044">
    <property type="entry name" value="CAP_dom"/>
</dbReference>
<evidence type="ECO:0000256" key="5">
    <source>
        <dbReference type="ARBA" id="ARBA00023055"/>
    </source>
</evidence>
<dbReference type="Pfam" id="PF00188">
    <property type="entry name" value="CAP"/>
    <property type="match status" value="1"/>
</dbReference>
<reference evidence="9 10" key="1">
    <citation type="journal article" date="2011" name="Proc. Natl. Acad. Sci. U.S.A.">
        <title>Evolutionary erosion of yeast sex chromosomes by mating-type switching accidents.</title>
        <authorList>
            <person name="Gordon J.L."/>
            <person name="Armisen D."/>
            <person name="Proux-Wera E."/>
            <person name="Oheigeartaigh S.S."/>
            <person name="Byrne K.P."/>
            <person name="Wolfe K.H."/>
        </authorList>
    </citation>
    <scope>NUCLEOTIDE SEQUENCE [LARGE SCALE GENOMIC DNA]</scope>
    <source>
        <strain evidence="10">ATCC 34711 / CBS 6284 / DSM 70876 / NBRC 10599 / NRRL Y-10934 / UCD 77-7</strain>
    </source>
</reference>
<proteinExistence type="inferred from homology"/>
<dbReference type="GO" id="GO:0015918">
    <property type="term" value="P:sterol transport"/>
    <property type="evidence" value="ECO:0007669"/>
    <property type="project" value="UniProtKB-ARBA"/>
</dbReference>
<dbReference type="FunCoup" id="I2H3S5">
    <property type="interactions" value="62"/>
</dbReference>
<dbReference type="RefSeq" id="XP_004180546.1">
    <property type="nucleotide sequence ID" value="XM_004180498.1"/>
</dbReference>
<evidence type="ECO:0000256" key="1">
    <source>
        <dbReference type="ARBA" id="ARBA00004613"/>
    </source>
</evidence>
<name>I2H3S5_HENB6</name>
<dbReference type="GeneID" id="14496063"/>
<dbReference type="HOGENOM" id="CLU_035730_3_0_1"/>
<dbReference type="FunFam" id="3.40.33.10:FF:000012">
    <property type="entry name" value="Secreted protein PRY1"/>
    <property type="match status" value="1"/>
</dbReference>
<dbReference type="InterPro" id="IPR018244">
    <property type="entry name" value="Allrgn_V5/Tpx1_CS"/>
</dbReference>
<dbReference type="InterPro" id="IPR035940">
    <property type="entry name" value="CAP_sf"/>
</dbReference>
<keyword evidence="10" id="KW-1185">Reference proteome</keyword>
<evidence type="ECO:0000256" key="6">
    <source>
        <dbReference type="SAM" id="MobiDB-lite"/>
    </source>
</evidence>
<dbReference type="PROSITE" id="PS01010">
    <property type="entry name" value="CRISP_2"/>
    <property type="match status" value="1"/>
</dbReference>
<dbReference type="OrthoDB" id="337038at2759"/>
<dbReference type="KEGG" id="tbl:TBLA_0D05340"/>
<feature type="chain" id="PRO_5003660129" description="SCP domain-containing protein" evidence="7">
    <location>
        <begin position="17"/>
        <end position="287"/>
    </location>
</feature>
<dbReference type="AlphaFoldDB" id="I2H3S5"/>
<keyword evidence="5" id="KW-0445">Lipid transport</keyword>
<dbReference type="InParanoid" id="I2H3S5"/>
<sequence length="287" mass="30428">MKFATTLSLLASTAIAAPAVVTVTQHVHQTQMVTVEGLVYQENGEFKTTYTTVGAVPTATLQAVENQNVETQNTNVVTQVAAVTIVASQKVDSATVAPTTTPAAVEPTTTSTPAPVQTTPVTSNIQKQATSSAPAPSTAAAAASSNLEDWAQQILDETNKKRALHVDTGSLTWSQELAQYAQNYADKYDCSGNLVHSGGPYGENLALGYTPTGSVDAWYDEGTNYDYSNPQYSSATGHFTQLIWKGSTLVGCGIKNCNNEWGQYVICSYQAPGNVIGEFSENIMPLN</sequence>
<dbReference type="PANTHER" id="PTHR10334">
    <property type="entry name" value="CYSTEINE-RICH SECRETORY PROTEIN-RELATED"/>
    <property type="match status" value="1"/>
</dbReference>
<dbReference type="SUPFAM" id="SSF55797">
    <property type="entry name" value="PR-1-like"/>
    <property type="match status" value="1"/>
</dbReference>
<dbReference type="InterPro" id="IPR001283">
    <property type="entry name" value="CRISP-related"/>
</dbReference>
<comment type="subcellular location">
    <subcellularLocation>
        <location evidence="1">Secreted</location>
    </subcellularLocation>
</comment>
<dbReference type="SMART" id="SM00198">
    <property type="entry name" value="SCP"/>
    <property type="match status" value="1"/>
</dbReference>
<gene>
    <name evidence="9" type="primary">TBLA0D05340</name>
    <name evidence="9" type="ORF">TBLA_0D05340</name>
</gene>
<dbReference type="PROSITE" id="PS01009">
    <property type="entry name" value="CRISP_1"/>
    <property type="match status" value="1"/>
</dbReference>
<dbReference type="Proteomes" id="UP000002866">
    <property type="component" value="Chromosome 4"/>
</dbReference>
<evidence type="ECO:0000256" key="4">
    <source>
        <dbReference type="ARBA" id="ARBA00022729"/>
    </source>
</evidence>
<protein>
    <recommendedName>
        <fullName evidence="8">SCP domain-containing protein</fullName>
    </recommendedName>
</protein>
<dbReference type="PRINTS" id="PR00837">
    <property type="entry name" value="V5TPXLIKE"/>
</dbReference>
<dbReference type="eggNOG" id="KOG3017">
    <property type="taxonomic scope" value="Eukaryota"/>
</dbReference>
<dbReference type="GO" id="GO:0005576">
    <property type="term" value="C:extracellular region"/>
    <property type="evidence" value="ECO:0007669"/>
    <property type="project" value="UniProtKB-SubCell"/>
</dbReference>
<feature type="signal peptide" evidence="7">
    <location>
        <begin position="1"/>
        <end position="16"/>
    </location>
</feature>
<feature type="domain" description="SCP" evidence="8">
    <location>
        <begin position="149"/>
        <end position="277"/>
    </location>
</feature>
<keyword evidence="5" id="KW-0813">Transport</keyword>
<evidence type="ECO:0000256" key="3">
    <source>
        <dbReference type="ARBA" id="ARBA00022525"/>
    </source>
</evidence>
<keyword evidence="3" id="KW-0964">Secreted</keyword>
<organism evidence="9 10">
    <name type="scientific">Henningerozyma blattae (strain ATCC 34711 / CBS 6284 / DSM 70876 / NBRC 10599 / NRRL Y-10934 / UCD 77-7)</name>
    <name type="common">Yeast</name>
    <name type="synonym">Tetrapisispora blattae</name>
    <dbReference type="NCBI Taxonomy" id="1071380"/>
    <lineage>
        <taxon>Eukaryota</taxon>
        <taxon>Fungi</taxon>
        <taxon>Dikarya</taxon>
        <taxon>Ascomycota</taxon>
        <taxon>Saccharomycotina</taxon>
        <taxon>Saccharomycetes</taxon>
        <taxon>Saccharomycetales</taxon>
        <taxon>Saccharomycetaceae</taxon>
        <taxon>Henningerozyma</taxon>
    </lineage>
</organism>
<evidence type="ECO:0000259" key="8">
    <source>
        <dbReference type="SMART" id="SM00198"/>
    </source>
</evidence>
<evidence type="ECO:0000256" key="2">
    <source>
        <dbReference type="ARBA" id="ARBA00009923"/>
    </source>
</evidence>
<dbReference type="OMA" id="NHNVHRS"/>
<comment type="similarity">
    <text evidence="2">Belongs to the CRISP family.</text>
</comment>
<keyword evidence="4 7" id="KW-0732">Signal</keyword>
<dbReference type="STRING" id="1071380.I2H3S5"/>
<feature type="region of interest" description="Disordered" evidence="6">
    <location>
        <begin position="97"/>
        <end position="120"/>
    </location>
</feature>
<evidence type="ECO:0000256" key="7">
    <source>
        <dbReference type="SAM" id="SignalP"/>
    </source>
</evidence>
<dbReference type="GO" id="GO:0015908">
    <property type="term" value="P:fatty acid transport"/>
    <property type="evidence" value="ECO:0007669"/>
    <property type="project" value="UniProtKB-ARBA"/>
</dbReference>